<feature type="region of interest" description="Disordered" evidence="1">
    <location>
        <begin position="1144"/>
        <end position="1178"/>
    </location>
</feature>
<dbReference type="GO" id="GO:0006357">
    <property type="term" value="P:regulation of transcription by RNA polymerase II"/>
    <property type="evidence" value="ECO:0007669"/>
    <property type="project" value="TreeGrafter"/>
</dbReference>
<sequence>MTAKIVSYNSDTDVDSVKSVQLKIFYTFDTFCNPEHLARWPHVLHVPTFNLEDAHLIGLVDYHLCVRAILEASPEVVARTRQDYTVYAHDYSEPESPLVSQGLLSDALGEAERPINRNKQLITGRIGYNNLAIFPGSVTTTLQVKLRLMTLPSLNHAEIICKCRNLGLTAFNSVNSRGWVMNTQNTDCDVSTNYGHLDNGSFIQQKISDNLYCNQPLTSQANVMMKSLALNQSLSEEGKENKRNDTTVSENPRKTLRPALGTCTKRSRGRTLRPAFRGVSENPSTHEDGTDCEENLPKKRVKSQKINNNLRQVPGQKIHSHKVAAGFSGSLPSLRPIAINPSYSDSVTNYRGEIAGDPTPALRIESCNRPETPSEVGLSHPRTKICSKVTRSSTSPNTRANDQLQLSIENSHAFTERNVSPFDSETPPGLTSSPPTLKVPNPTRIRSSPQCPSSPVLPRMPKIDSGFMSGSIDELSGEAEIDEGAEPRVTNPPRRSRASNKETLKPPKKLEFIIEEEYPGPMNLLPRTMPIFQPPTRIRQAESSHDSTISEINQTLPKLRKKNQTIRSKPIPQQTADLPRPNPGSMTLPTLTERSELPTHLAPSSLNQISNHAKREPAPLRSSRSISPTWADGSCTIDVHSSTDPTGAHSNSIKPVSMPVSLVQSQSSSKKEMIRHKLELAIANGEMPPFCCNCGAIETPTWRKAWSKEMKGVPGYFEYSDEPGRVTAIIILTRDHNGKPTSYHLIKKYLGQDENQDDYNEYLLCNPCGIWMSKYKTPRPEERWESHFERSNRCEPKKRPAQRLSRSRKAQNTALNAPPSETNFLPSEAALPSSEPTYSSIHNQLPSTKNELVAEPCLETHETNPQSLDPLVVDNLINVTSVNEVTSIQRGKSSSPDHTSGTEQSPINLEDTPVEKCHLLFSSPVNGDSHKDTRDCSSNTIPVGNNNGNPEKNLSKKSFEANTHEKAAFISASDADMIRLFEQELNVENDSRPATPSVLPRTTPRKSPKECPISCDSSETISIKSSDDQFILQTPGSIKLSPSHSNNTSESPFTATLNKMISEANKDNTHNDGHDLGCLSEPSEGETGMDINFNYNLDNIFKPDFPFTNNSLEVRFISNLGSTSGVSSLDWSGFDQISLGSKPQNVDSLFPGDMMTPPPPKCGAPQESLETAAFDSVT</sequence>
<feature type="region of interest" description="Disordered" evidence="1">
    <location>
        <begin position="273"/>
        <end position="307"/>
    </location>
</feature>
<feature type="region of interest" description="Disordered" evidence="1">
    <location>
        <begin position="886"/>
        <end position="908"/>
    </location>
</feature>
<gene>
    <name evidence="3" type="ORF">BGTH12_LOCUS7445</name>
</gene>
<feature type="compositionally biased region" description="Low complexity" evidence="1">
    <location>
        <begin position="426"/>
        <end position="436"/>
    </location>
</feature>
<accession>A0A9W4DCW2</accession>
<feature type="region of interest" description="Disordered" evidence="1">
    <location>
        <begin position="921"/>
        <end position="955"/>
    </location>
</feature>
<feature type="region of interest" description="Disordered" evidence="1">
    <location>
        <begin position="561"/>
        <end position="587"/>
    </location>
</feature>
<evidence type="ECO:0000313" key="4">
    <source>
        <dbReference type="Proteomes" id="UP000683417"/>
    </source>
</evidence>
<feature type="compositionally biased region" description="Polar residues" evidence="1">
    <location>
        <begin position="886"/>
        <end position="907"/>
    </location>
</feature>
<feature type="compositionally biased region" description="Polar residues" evidence="1">
    <location>
        <begin position="936"/>
        <end position="952"/>
    </location>
</feature>
<reference evidence="3" key="1">
    <citation type="submission" date="2020-10" db="EMBL/GenBank/DDBJ databases">
        <authorList>
            <person name="Muller C M."/>
        </authorList>
    </citation>
    <scope>NUCLEOTIDE SEQUENCE</scope>
    <source>
        <strain evidence="3">THUN-12</strain>
    </source>
</reference>
<feature type="compositionally biased region" description="Polar residues" evidence="1">
    <location>
        <begin position="565"/>
        <end position="576"/>
    </location>
</feature>
<feature type="compositionally biased region" description="Acidic residues" evidence="1">
    <location>
        <begin position="475"/>
        <end position="484"/>
    </location>
</feature>
<dbReference type="PANTHER" id="PTHR39147:SF1">
    <property type="entry name" value="PROTEIN SPT21"/>
    <property type="match status" value="1"/>
</dbReference>
<dbReference type="AlphaFoldDB" id="A0A9W4DCW2"/>
<evidence type="ECO:0000256" key="1">
    <source>
        <dbReference type="SAM" id="MobiDB-lite"/>
    </source>
</evidence>
<feature type="region of interest" description="Disordered" evidence="1">
    <location>
        <begin position="988"/>
        <end position="1014"/>
    </location>
</feature>
<feature type="compositionally biased region" description="Basic and acidic residues" evidence="1">
    <location>
        <begin position="236"/>
        <end position="245"/>
    </location>
</feature>
<feature type="compositionally biased region" description="Polar residues" evidence="1">
    <location>
        <begin position="810"/>
        <end position="825"/>
    </location>
</feature>
<dbReference type="EMBL" id="CAJHIT010000010">
    <property type="protein sequence ID" value="CAD6506087.1"/>
    <property type="molecule type" value="Genomic_DNA"/>
</dbReference>
<feature type="region of interest" description="Disordered" evidence="1">
    <location>
        <begin position="637"/>
        <end position="659"/>
    </location>
</feature>
<dbReference type="Proteomes" id="UP000683417">
    <property type="component" value="Unassembled WGS sequence"/>
</dbReference>
<feature type="compositionally biased region" description="Polar residues" evidence="1">
    <location>
        <begin position="444"/>
        <end position="453"/>
    </location>
</feature>
<feature type="region of interest" description="Disordered" evidence="1">
    <location>
        <begin position="418"/>
        <end position="504"/>
    </location>
</feature>
<name>A0A9W4DCW2_BLUGR</name>
<dbReference type="Pfam" id="PF25823">
    <property type="entry name" value="Ams2-SPT21_N"/>
    <property type="match status" value="1"/>
</dbReference>
<dbReference type="PANTHER" id="PTHR39147">
    <property type="entry name" value="PROTEIN SPT21"/>
    <property type="match status" value="1"/>
</dbReference>
<dbReference type="InterPro" id="IPR057725">
    <property type="entry name" value="Ams2-SPT21_N"/>
</dbReference>
<feature type="compositionally biased region" description="Polar residues" evidence="1">
    <location>
        <begin position="639"/>
        <end position="654"/>
    </location>
</feature>
<feature type="compositionally biased region" description="Basic and acidic residues" evidence="1">
    <location>
        <begin position="786"/>
        <end position="798"/>
    </location>
</feature>
<feature type="compositionally biased region" description="Polar residues" evidence="1">
    <location>
        <begin position="834"/>
        <end position="844"/>
    </location>
</feature>
<dbReference type="GO" id="GO:0030466">
    <property type="term" value="P:silent mating-type cassette heterochromatin formation"/>
    <property type="evidence" value="ECO:0007669"/>
    <property type="project" value="TreeGrafter"/>
</dbReference>
<feature type="compositionally biased region" description="Basic residues" evidence="1">
    <location>
        <begin position="799"/>
        <end position="809"/>
    </location>
</feature>
<dbReference type="GO" id="GO:0000183">
    <property type="term" value="P:rDNA heterochromatin formation"/>
    <property type="evidence" value="ECO:0007669"/>
    <property type="project" value="TreeGrafter"/>
</dbReference>
<evidence type="ECO:0000313" key="3">
    <source>
        <dbReference type="EMBL" id="CAD6506087.1"/>
    </source>
</evidence>
<organism evidence="3 4">
    <name type="scientific">Blumeria graminis f. sp. triticale</name>
    <dbReference type="NCBI Taxonomy" id="1689686"/>
    <lineage>
        <taxon>Eukaryota</taxon>
        <taxon>Fungi</taxon>
        <taxon>Dikarya</taxon>
        <taxon>Ascomycota</taxon>
        <taxon>Pezizomycotina</taxon>
        <taxon>Leotiomycetes</taxon>
        <taxon>Erysiphales</taxon>
        <taxon>Erysiphaceae</taxon>
        <taxon>Blumeria</taxon>
    </lineage>
</organism>
<protein>
    <submittedName>
        <fullName evidence="3">BgTH12-07018</fullName>
    </submittedName>
</protein>
<feature type="region of interest" description="Disordered" evidence="1">
    <location>
        <begin position="234"/>
        <end position="254"/>
    </location>
</feature>
<feature type="domain" description="Ams2/SPT21 N-terminal" evidence="2">
    <location>
        <begin position="16"/>
        <end position="150"/>
    </location>
</feature>
<feature type="region of interest" description="Disordered" evidence="1">
    <location>
        <begin position="786"/>
        <end position="844"/>
    </location>
</feature>
<evidence type="ECO:0000259" key="2">
    <source>
        <dbReference type="Pfam" id="PF25823"/>
    </source>
</evidence>
<comment type="caution">
    <text evidence="3">The sequence shown here is derived from an EMBL/GenBank/DDBJ whole genome shotgun (WGS) entry which is preliminary data.</text>
</comment>
<dbReference type="InterPro" id="IPR042403">
    <property type="entry name" value="Spt21/Ams2"/>
</dbReference>
<proteinExistence type="predicted"/>